<dbReference type="RefSeq" id="WP_164647869.1">
    <property type="nucleotide sequence ID" value="NZ_CP047475.1"/>
</dbReference>
<dbReference type="InterPro" id="IPR006507">
    <property type="entry name" value="UPF0283"/>
</dbReference>
<accession>A0A7Z2YDH5</accession>
<dbReference type="NCBIfam" id="TIGR01620">
    <property type="entry name" value="hyp_HI0043"/>
    <property type="match status" value="1"/>
</dbReference>
<keyword evidence="7 8" id="KW-0472">Membrane</keyword>
<evidence type="ECO:0000256" key="6">
    <source>
        <dbReference type="ARBA" id="ARBA00022989"/>
    </source>
</evidence>
<sequence>MNEHQPKAIYREADEVNAKETEALFEQSQQFSSSEKFVPAEILVTEDNNAAEELEGIIRPSQRSSKWWLAGGVTFAGLVGWQLVDNISTALITSDWLTLGWSGFIAAVSTFGGVTLAKEFIKLRRLKGHFSVQEQTEQLLADNSVGKGIDFCRNLAKASGITDEYAPYEKWKNQVQPTHSDAEIIELYDALVVSQLDKQAVKVVTKHATESAGLVAISPLATADMLLVVWRNIRMINALCEVYGIELGYWSRIRLLRLVFVNMAAAGASELAIDASMDMMSMDLAGKLSVRAGQGLGIGILTARLGLKSIELLRPTPWHAERRVTLGSIRKQIVSKVAALTMK</sequence>
<reference evidence="9 10" key="1">
    <citation type="submission" date="2020-01" db="EMBL/GenBank/DDBJ databases">
        <title>Whole genome and functional gene identification of agarase of Vibrio HN897.</title>
        <authorList>
            <person name="Liu Y."/>
            <person name="Zhao Z."/>
        </authorList>
    </citation>
    <scope>NUCLEOTIDE SEQUENCE [LARGE SCALE GENOMIC DNA]</scope>
    <source>
        <strain evidence="9 10">HN897</strain>
    </source>
</reference>
<keyword evidence="4" id="KW-0997">Cell inner membrane</keyword>
<dbReference type="PANTHER" id="PTHR39342:SF1">
    <property type="entry name" value="UPF0283 MEMBRANE PROTEIN YCJF"/>
    <property type="match status" value="1"/>
</dbReference>
<dbReference type="GO" id="GO:0005886">
    <property type="term" value="C:plasma membrane"/>
    <property type="evidence" value="ECO:0007669"/>
    <property type="project" value="UniProtKB-SubCell"/>
</dbReference>
<evidence type="ECO:0000256" key="7">
    <source>
        <dbReference type="ARBA" id="ARBA00023136"/>
    </source>
</evidence>
<comment type="similarity">
    <text evidence="2">Belongs to the UPF0283 family.</text>
</comment>
<evidence type="ECO:0000256" key="5">
    <source>
        <dbReference type="ARBA" id="ARBA00022692"/>
    </source>
</evidence>
<proteinExistence type="inferred from homology"/>
<organism evidence="9 10">
    <name type="scientific">Vibrio astriarenae</name>
    <dbReference type="NCBI Taxonomy" id="1481923"/>
    <lineage>
        <taxon>Bacteria</taxon>
        <taxon>Pseudomonadati</taxon>
        <taxon>Pseudomonadota</taxon>
        <taxon>Gammaproteobacteria</taxon>
        <taxon>Vibrionales</taxon>
        <taxon>Vibrionaceae</taxon>
        <taxon>Vibrio</taxon>
    </lineage>
</organism>
<evidence type="ECO:0000256" key="2">
    <source>
        <dbReference type="ARBA" id="ARBA00008255"/>
    </source>
</evidence>
<name>A0A7Z2YDH5_9VIBR</name>
<keyword evidence="6 8" id="KW-1133">Transmembrane helix</keyword>
<comment type="subcellular location">
    <subcellularLocation>
        <location evidence="1">Cell inner membrane</location>
        <topology evidence="1">Multi-pass membrane protein</topology>
    </subcellularLocation>
</comment>
<feature type="transmembrane region" description="Helical" evidence="8">
    <location>
        <begin position="67"/>
        <end position="84"/>
    </location>
</feature>
<dbReference type="EMBL" id="CP047475">
    <property type="protein sequence ID" value="QIA62975.1"/>
    <property type="molecule type" value="Genomic_DNA"/>
</dbReference>
<keyword evidence="3" id="KW-1003">Cell membrane</keyword>
<dbReference type="InterPro" id="IPR021147">
    <property type="entry name" value="DUF697"/>
</dbReference>
<dbReference type="Pfam" id="PF05128">
    <property type="entry name" value="DUF697"/>
    <property type="match status" value="1"/>
</dbReference>
<dbReference type="Proteomes" id="UP000464262">
    <property type="component" value="Chromosome 1"/>
</dbReference>
<dbReference type="PANTHER" id="PTHR39342">
    <property type="entry name" value="UPF0283 MEMBRANE PROTEIN YCJF"/>
    <property type="match status" value="1"/>
</dbReference>
<protein>
    <submittedName>
        <fullName evidence="9">TIGR01620 family protein</fullName>
    </submittedName>
</protein>
<evidence type="ECO:0000313" key="9">
    <source>
        <dbReference type="EMBL" id="QIA62975.1"/>
    </source>
</evidence>
<dbReference type="AlphaFoldDB" id="A0A7Z2YDH5"/>
<evidence type="ECO:0000256" key="3">
    <source>
        <dbReference type="ARBA" id="ARBA00022475"/>
    </source>
</evidence>
<evidence type="ECO:0000256" key="8">
    <source>
        <dbReference type="SAM" id="Phobius"/>
    </source>
</evidence>
<keyword evidence="5 8" id="KW-0812">Transmembrane</keyword>
<dbReference type="KEGG" id="vas:GT360_05345"/>
<feature type="transmembrane region" description="Helical" evidence="8">
    <location>
        <begin position="96"/>
        <end position="117"/>
    </location>
</feature>
<evidence type="ECO:0000313" key="10">
    <source>
        <dbReference type="Proteomes" id="UP000464262"/>
    </source>
</evidence>
<keyword evidence="10" id="KW-1185">Reference proteome</keyword>
<evidence type="ECO:0000256" key="1">
    <source>
        <dbReference type="ARBA" id="ARBA00004429"/>
    </source>
</evidence>
<evidence type="ECO:0000256" key="4">
    <source>
        <dbReference type="ARBA" id="ARBA00022519"/>
    </source>
</evidence>
<gene>
    <name evidence="9" type="ORF">GT360_05345</name>
</gene>